<dbReference type="OrthoDB" id="8073614at2"/>
<protein>
    <submittedName>
        <fullName evidence="2">Uncharacterized protein</fullName>
    </submittedName>
</protein>
<proteinExistence type="predicted"/>
<evidence type="ECO:0000256" key="1">
    <source>
        <dbReference type="SAM" id="MobiDB-lite"/>
    </source>
</evidence>
<accession>A0A8G2CJ72</accession>
<feature type="compositionally biased region" description="Low complexity" evidence="1">
    <location>
        <begin position="34"/>
        <end position="44"/>
    </location>
</feature>
<evidence type="ECO:0000313" key="3">
    <source>
        <dbReference type="Proteomes" id="UP000186308"/>
    </source>
</evidence>
<evidence type="ECO:0000313" key="2">
    <source>
        <dbReference type="EMBL" id="SIQ46014.1"/>
    </source>
</evidence>
<sequence>MAGVLIDLAIDAVVEALGIDAPEESIAAAKQAAKMAATAAQQRAGPEASKAIAHHAPKADEKGANKPTSATQSCPVKAGQKGPGDEPPDQKKLQNKIKKLRDDLKRRYAEMRKDQHDLYNKARTEEQADPNKGSWDGHIRQFKQKQGALRKLLNEPQAKEYIISDDAWQWATEAPPVKPALPSPPMNP</sequence>
<dbReference type="Proteomes" id="UP000186308">
    <property type="component" value="Unassembled WGS sequence"/>
</dbReference>
<dbReference type="EMBL" id="FTNE01000005">
    <property type="protein sequence ID" value="SIQ46014.1"/>
    <property type="molecule type" value="Genomic_DNA"/>
</dbReference>
<dbReference type="AlphaFoldDB" id="A0A8G2CJ72"/>
<keyword evidence="3" id="KW-1185">Reference proteome</keyword>
<organism evidence="2 3">
    <name type="scientific">Acidiphilium rubrum</name>
    <dbReference type="NCBI Taxonomy" id="526"/>
    <lineage>
        <taxon>Bacteria</taxon>
        <taxon>Pseudomonadati</taxon>
        <taxon>Pseudomonadota</taxon>
        <taxon>Alphaproteobacteria</taxon>
        <taxon>Acetobacterales</taxon>
        <taxon>Acidocellaceae</taxon>
        <taxon>Acidiphilium</taxon>
    </lineage>
</organism>
<reference evidence="2 3" key="1">
    <citation type="submission" date="2017-01" db="EMBL/GenBank/DDBJ databases">
        <authorList>
            <person name="Varghese N."/>
            <person name="Submissions S."/>
        </authorList>
    </citation>
    <scope>NUCLEOTIDE SEQUENCE [LARGE SCALE GENOMIC DNA]</scope>
    <source>
        <strain evidence="2 3">ATCC 35905</strain>
    </source>
</reference>
<name>A0A8G2CJ72_ACIRU</name>
<dbReference type="RefSeq" id="WP_029313053.1">
    <property type="nucleotide sequence ID" value="NZ_FTNE01000005.1"/>
</dbReference>
<comment type="caution">
    <text evidence="2">The sequence shown here is derived from an EMBL/GenBank/DDBJ whole genome shotgun (WGS) entry which is preliminary data.</text>
</comment>
<gene>
    <name evidence="2" type="ORF">SAMN05421828_10514</name>
</gene>
<feature type="region of interest" description="Disordered" evidence="1">
    <location>
        <begin position="34"/>
        <end position="137"/>
    </location>
</feature>
<feature type="compositionally biased region" description="Basic and acidic residues" evidence="1">
    <location>
        <begin position="100"/>
        <end position="126"/>
    </location>
</feature>